<keyword evidence="13" id="KW-1185">Reference proteome</keyword>
<dbReference type="InterPro" id="IPR029063">
    <property type="entry name" value="SAM-dependent_MTases_sf"/>
</dbReference>
<evidence type="ECO:0000256" key="7">
    <source>
        <dbReference type="ARBA" id="ARBA00022679"/>
    </source>
</evidence>
<keyword evidence="5" id="KW-0963">Cytoplasm</keyword>
<dbReference type="PANTHER" id="PTHR11579">
    <property type="entry name" value="PROTEIN-L-ISOASPARTATE O-METHYLTRANSFERASE"/>
    <property type="match status" value="1"/>
</dbReference>
<evidence type="ECO:0000256" key="2">
    <source>
        <dbReference type="ARBA" id="ARBA00005369"/>
    </source>
</evidence>
<dbReference type="CDD" id="cd02440">
    <property type="entry name" value="AdoMet_MTases"/>
    <property type="match status" value="1"/>
</dbReference>
<dbReference type="InterPro" id="IPR000682">
    <property type="entry name" value="PCMT"/>
</dbReference>
<reference evidence="12 13" key="1">
    <citation type="submission" date="2020-08" db="EMBL/GenBank/DDBJ databases">
        <title>Genomic Encyclopedia of Type Strains, Phase IV (KMG-IV): sequencing the most valuable type-strain genomes for metagenomic binning, comparative biology and taxonomic classification.</title>
        <authorList>
            <person name="Goeker M."/>
        </authorList>
    </citation>
    <scope>NUCLEOTIDE SEQUENCE [LARGE SCALE GENOMIC DNA]</scope>
    <source>
        <strain evidence="12 13">YIM 65646</strain>
    </source>
</reference>
<organism evidence="12 13">
    <name type="scientific">Phytomonospora endophytica</name>
    <dbReference type="NCBI Taxonomy" id="714109"/>
    <lineage>
        <taxon>Bacteria</taxon>
        <taxon>Bacillati</taxon>
        <taxon>Actinomycetota</taxon>
        <taxon>Actinomycetes</taxon>
        <taxon>Micromonosporales</taxon>
        <taxon>Micromonosporaceae</taxon>
        <taxon>Phytomonospora</taxon>
    </lineage>
</organism>
<dbReference type="GO" id="GO:0005737">
    <property type="term" value="C:cytoplasm"/>
    <property type="evidence" value="ECO:0007669"/>
    <property type="project" value="UniProtKB-SubCell"/>
</dbReference>
<gene>
    <name evidence="12" type="ORF">HNR73_004309</name>
</gene>
<comment type="caution">
    <text evidence="12">The sequence shown here is derived from an EMBL/GenBank/DDBJ whole genome shotgun (WGS) entry which is preliminary data.</text>
</comment>
<comment type="subcellular location">
    <subcellularLocation>
        <location evidence="1">Cytoplasm</location>
    </subcellularLocation>
</comment>
<evidence type="ECO:0000256" key="11">
    <source>
        <dbReference type="ARBA" id="ARBA00031350"/>
    </source>
</evidence>
<dbReference type="AlphaFoldDB" id="A0A841FRP7"/>
<proteinExistence type="inferred from homology"/>
<dbReference type="EC" id="2.1.1.77" evidence="3"/>
<evidence type="ECO:0000313" key="12">
    <source>
        <dbReference type="EMBL" id="MBB6036438.1"/>
    </source>
</evidence>
<sequence>MTRWRSHAAALVDVVRDRGVEVDAAWADAFVSVPRHVFVPRFYVDADGERLVEAVEADDPGWLREVYSDKPLVTRRKLVRAPGGGEEYVATSSSSQPTVIAVMLGLLDVREGMSVLEIGTGTGYHAALLGHRLGDDAVVSVDLDPELIAEASVRLATAGRRPRLVAGDGTRGFADGAPYDRIVVTAATDDVHPAWIEQLAPGGRIVAPLVEGGALIVCDKTAPGRVDGRIDAECAFFMPLRGSLDGEETERHMWRQAAPELPASPGDPGPQALGDLDFRLWLGLALRHVQYVYSPDAPPAPTGRADRLLEPGALAAAWREFVAAGRPDRTRYGLTATTEGGWIWLDEPGSEHRWPLPL</sequence>
<dbReference type="PROSITE" id="PS01279">
    <property type="entry name" value="PCMT"/>
    <property type="match status" value="1"/>
</dbReference>
<protein>
    <recommendedName>
        <fullName evidence="4">Protein-L-isoaspartate O-methyltransferase</fullName>
        <ecNumber evidence="3">2.1.1.77</ecNumber>
    </recommendedName>
    <alternativeName>
        <fullName evidence="11">L-isoaspartyl protein carboxyl methyltransferase</fullName>
    </alternativeName>
    <alternativeName>
        <fullName evidence="9">Protein L-isoaspartyl methyltransferase</fullName>
    </alternativeName>
    <alternativeName>
        <fullName evidence="10">Protein-beta-aspartate methyltransferase</fullName>
    </alternativeName>
</protein>
<dbReference type="GO" id="GO:0032259">
    <property type="term" value="P:methylation"/>
    <property type="evidence" value="ECO:0007669"/>
    <property type="project" value="UniProtKB-KW"/>
</dbReference>
<dbReference type="Proteomes" id="UP000548476">
    <property type="component" value="Unassembled WGS sequence"/>
</dbReference>
<dbReference type="GO" id="GO:0004719">
    <property type="term" value="F:protein-L-isoaspartate (D-aspartate) O-methyltransferase activity"/>
    <property type="evidence" value="ECO:0007669"/>
    <property type="project" value="UniProtKB-EC"/>
</dbReference>
<evidence type="ECO:0000256" key="9">
    <source>
        <dbReference type="ARBA" id="ARBA00030757"/>
    </source>
</evidence>
<dbReference type="RefSeq" id="WP_184789288.1">
    <property type="nucleotide sequence ID" value="NZ_BONT01000029.1"/>
</dbReference>
<comment type="similarity">
    <text evidence="2">Belongs to the methyltransferase superfamily. L-isoaspartyl/D-aspartyl protein methyltransferase family.</text>
</comment>
<evidence type="ECO:0000256" key="5">
    <source>
        <dbReference type="ARBA" id="ARBA00022490"/>
    </source>
</evidence>
<dbReference type="EMBL" id="JACHGT010000009">
    <property type="protein sequence ID" value="MBB6036438.1"/>
    <property type="molecule type" value="Genomic_DNA"/>
</dbReference>
<dbReference type="PANTHER" id="PTHR11579:SF0">
    <property type="entry name" value="PROTEIN-L-ISOASPARTATE(D-ASPARTATE) O-METHYLTRANSFERASE"/>
    <property type="match status" value="1"/>
</dbReference>
<keyword evidence="8" id="KW-0949">S-adenosyl-L-methionine</keyword>
<evidence type="ECO:0000256" key="1">
    <source>
        <dbReference type="ARBA" id="ARBA00004496"/>
    </source>
</evidence>
<name>A0A841FRP7_9ACTN</name>
<evidence type="ECO:0000256" key="8">
    <source>
        <dbReference type="ARBA" id="ARBA00022691"/>
    </source>
</evidence>
<evidence type="ECO:0000313" key="13">
    <source>
        <dbReference type="Proteomes" id="UP000548476"/>
    </source>
</evidence>
<dbReference type="Gene3D" id="3.40.50.150">
    <property type="entry name" value="Vaccinia Virus protein VP39"/>
    <property type="match status" value="1"/>
</dbReference>
<keyword evidence="7 12" id="KW-0808">Transferase</keyword>
<evidence type="ECO:0000256" key="10">
    <source>
        <dbReference type="ARBA" id="ARBA00031323"/>
    </source>
</evidence>
<evidence type="ECO:0000256" key="4">
    <source>
        <dbReference type="ARBA" id="ARBA00013346"/>
    </source>
</evidence>
<keyword evidence="6 12" id="KW-0489">Methyltransferase</keyword>
<accession>A0A841FRP7</accession>
<dbReference type="SUPFAM" id="SSF53335">
    <property type="entry name" value="S-adenosyl-L-methionine-dependent methyltransferases"/>
    <property type="match status" value="1"/>
</dbReference>
<evidence type="ECO:0000256" key="6">
    <source>
        <dbReference type="ARBA" id="ARBA00022603"/>
    </source>
</evidence>
<dbReference type="Pfam" id="PF01135">
    <property type="entry name" value="PCMT"/>
    <property type="match status" value="1"/>
</dbReference>
<evidence type="ECO:0000256" key="3">
    <source>
        <dbReference type="ARBA" id="ARBA00011890"/>
    </source>
</evidence>